<comment type="caution">
    <text evidence="1">The sequence shown here is derived from an EMBL/GenBank/DDBJ whole genome shotgun (WGS) entry which is preliminary data.</text>
</comment>
<dbReference type="GO" id="GO:0006310">
    <property type="term" value="P:DNA recombination"/>
    <property type="evidence" value="ECO:0007669"/>
    <property type="project" value="InterPro"/>
</dbReference>
<dbReference type="GO" id="GO:0006281">
    <property type="term" value="P:DNA repair"/>
    <property type="evidence" value="ECO:0007669"/>
    <property type="project" value="InterPro"/>
</dbReference>
<accession>X1B781</accession>
<gene>
    <name evidence="1" type="ORF">S01H4_50425</name>
</gene>
<name>X1B781_9ZZZZ</name>
<sequence length="68" mass="8162">NLINYSIANFYDPVIQRLTHMDDPDSSNLLKFVEDALEGQFWINDNQIQPMVWKFYSNNPRTELEILW</sequence>
<dbReference type="Gene3D" id="3.30.1330.70">
    <property type="entry name" value="Holliday junction resolvase RusA"/>
    <property type="match status" value="1"/>
</dbReference>
<dbReference type="InterPro" id="IPR008822">
    <property type="entry name" value="Endonuclease_RusA-like"/>
</dbReference>
<reference evidence="1" key="1">
    <citation type="journal article" date="2014" name="Front. Microbiol.">
        <title>High frequency of phylogenetically diverse reductive dehalogenase-homologous genes in deep subseafloor sedimentary metagenomes.</title>
        <authorList>
            <person name="Kawai M."/>
            <person name="Futagami T."/>
            <person name="Toyoda A."/>
            <person name="Takaki Y."/>
            <person name="Nishi S."/>
            <person name="Hori S."/>
            <person name="Arai W."/>
            <person name="Tsubouchi T."/>
            <person name="Morono Y."/>
            <person name="Uchiyama I."/>
            <person name="Ito T."/>
            <person name="Fujiyama A."/>
            <person name="Inagaki F."/>
            <person name="Takami H."/>
        </authorList>
    </citation>
    <scope>NUCLEOTIDE SEQUENCE</scope>
    <source>
        <strain evidence="1">Expedition CK06-06</strain>
    </source>
</reference>
<dbReference type="AlphaFoldDB" id="X1B781"/>
<dbReference type="EMBL" id="BART01028629">
    <property type="protein sequence ID" value="GAG91629.1"/>
    <property type="molecule type" value="Genomic_DNA"/>
</dbReference>
<dbReference type="GO" id="GO:0000287">
    <property type="term" value="F:magnesium ion binding"/>
    <property type="evidence" value="ECO:0007669"/>
    <property type="project" value="InterPro"/>
</dbReference>
<organism evidence="1">
    <name type="scientific">marine sediment metagenome</name>
    <dbReference type="NCBI Taxonomy" id="412755"/>
    <lineage>
        <taxon>unclassified sequences</taxon>
        <taxon>metagenomes</taxon>
        <taxon>ecological metagenomes</taxon>
    </lineage>
</organism>
<dbReference type="InterPro" id="IPR036614">
    <property type="entry name" value="RusA-like_sf"/>
</dbReference>
<feature type="non-terminal residue" evidence="1">
    <location>
        <position position="1"/>
    </location>
</feature>
<proteinExistence type="predicted"/>
<protein>
    <submittedName>
        <fullName evidence="1">Uncharacterized protein</fullName>
    </submittedName>
</protein>
<dbReference type="Pfam" id="PF05866">
    <property type="entry name" value="RusA"/>
    <property type="match status" value="1"/>
</dbReference>
<dbReference type="SUPFAM" id="SSF103084">
    <property type="entry name" value="Holliday junction resolvase RusA"/>
    <property type="match status" value="1"/>
</dbReference>
<evidence type="ECO:0000313" key="1">
    <source>
        <dbReference type="EMBL" id="GAG91629.1"/>
    </source>
</evidence>